<keyword evidence="2" id="KW-1133">Transmembrane helix</keyword>
<evidence type="ECO:0000313" key="4">
    <source>
        <dbReference type="EMBL" id="MBB5572127.1"/>
    </source>
</evidence>
<reference evidence="4 5" key="1">
    <citation type="submission" date="2020-08" db="EMBL/GenBank/DDBJ databases">
        <title>Genomic Encyclopedia of Type Strains, Phase IV (KMG-V): Genome sequencing to study the core and pangenomes of soil and plant-associated prokaryotes.</title>
        <authorList>
            <person name="Whitman W."/>
        </authorList>
    </citation>
    <scope>NUCLEOTIDE SEQUENCE [LARGE SCALE GENOMIC DNA]</scope>
    <source>
        <strain evidence="4 5">SEMIA 4064</strain>
    </source>
</reference>
<keyword evidence="5" id="KW-1185">Reference proteome</keyword>
<accession>A0A7W8XMH5</accession>
<sequence>MAFATETFGNINSRSGHASRRKKSPGISPGTAITGVAVVVFAWVAATLITTQSIVLSLPGADTTLQDSLTPRASAFIVPQGYIPHAARLASQTAPMGGRARVSGMSADAERQEAIARSKAILARGLVKQQLASALSQQASDLARTQTASAVAKNDAPVSPETVAHLRDATALALTNAGKSVMQSEIAGAAVSITALGGSMPRSAEVALGKPAIQAAGPNLAALDHPAKDSLPIAASASDAAPTEMASAAPSAGAIDRAVAESLATTASSDSASQPFDIIPMPRPDQTDAGTIDLAEAEDASVVEELPSVVPLPRPAHVVARVTASDASTQDAADEADTSPTRALAYAKPEEEVKRSRPFLNPFAAVTPRGGTAIYDISAGTVYLPGGERLEAHSGLGHMRDNPQYVDRKNTGPTPPETYNLTYRESLFHGVQALRLTPANGARVYGRVGLLAHTYMLRSGRGESNGCVVFKDYSRFLAAFKRGEIKRIQVVARLSSAPSNVASR</sequence>
<evidence type="ECO:0000313" key="5">
    <source>
        <dbReference type="Proteomes" id="UP000549882"/>
    </source>
</evidence>
<evidence type="ECO:0000256" key="1">
    <source>
        <dbReference type="SAM" id="MobiDB-lite"/>
    </source>
</evidence>
<dbReference type="InterPro" id="IPR021225">
    <property type="entry name" value="Tlde1_dom"/>
</dbReference>
<proteinExistence type="predicted"/>
<gene>
    <name evidence="4" type="ORF">GGD50_000703</name>
</gene>
<dbReference type="Pfam" id="PF10908">
    <property type="entry name" value="Tlde1_dom"/>
    <property type="match status" value="1"/>
</dbReference>
<protein>
    <recommendedName>
        <fullName evidence="3">Tlde1 domain-containing protein</fullName>
    </recommendedName>
</protein>
<feature type="region of interest" description="Disordered" evidence="1">
    <location>
        <begin position="1"/>
        <end position="26"/>
    </location>
</feature>
<feature type="domain" description="Tlde1" evidence="3">
    <location>
        <begin position="389"/>
        <end position="493"/>
    </location>
</feature>
<dbReference type="EMBL" id="JACHBI010000001">
    <property type="protein sequence ID" value="MBB5572127.1"/>
    <property type="molecule type" value="Genomic_DNA"/>
</dbReference>
<name>A0A7W8XMH5_9HYPH</name>
<dbReference type="Proteomes" id="UP000549882">
    <property type="component" value="Unassembled WGS sequence"/>
</dbReference>
<evidence type="ECO:0000256" key="2">
    <source>
        <dbReference type="SAM" id="Phobius"/>
    </source>
</evidence>
<dbReference type="RefSeq" id="WP_107107705.1">
    <property type="nucleotide sequence ID" value="NZ_JACHBI010000001.1"/>
</dbReference>
<evidence type="ECO:0000259" key="3">
    <source>
        <dbReference type="Pfam" id="PF10908"/>
    </source>
</evidence>
<dbReference type="AlphaFoldDB" id="A0A7W8XMH5"/>
<keyword evidence="2" id="KW-0812">Transmembrane</keyword>
<comment type="caution">
    <text evidence="4">The sequence shown here is derived from an EMBL/GenBank/DDBJ whole genome shotgun (WGS) entry which is preliminary data.</text>
</comment>
<organism evidence="4 5">
    <name type="scientific">Rhizobium paranaense</name>
    <dbReference type="NCBI Taxonomy" id="1650438"/>
    <lineage>
        <taxon>Bacteria</taxon>
        <taxon>Pseudomonadati</taxon>
        <taxon>Pseudomonadota</taxon>
        <taxon>Alphaproteobacteria</taxon>
        <taxon>Hyphomicrobiales</taxon>
        <taxon>Rhizobiaceae</taxon>
        <taxon>Rhizobium/Agrobacterium group</taxon>
        <taxon>Rhizobium</taxon>
    </lineage>
</organism>
<feature type="region of interest" description="Disordered" evidence="1">
    <location>
        <begin position="265"/>
        <end position="284"/>
    </location>
</feature>
<feature type="transmembrane region" description="Helical" evidence="2">
    <location>
        <begin position="30"/>
        <end position="49"/>
    </location>
</feature>
<keyword evidence="2" id="KW-0472">Membrane</keyword>
<feature type="compositionally biased region" description="Polar residues" evidence="1">
    <location>
        <begin position="7"/>
        <end position="16"/>
    </location>
</feature>